<dbReference type="OrthoDB" id="1418370at2759"/>
<feature type="region of interest" description="Disordered" evidence="1">
    <location>
        <begin position="54"/>
        <end position="74"/>
    </location>
</feature>
<gene>
    <name evidence="2" type="ORF">TSUD_153340</name>
</gene>
<keyword evidence="3" id="KW-1185">Reference proteome</keyword>
<organism evidence="2 3">
    <name type="scientific">Trifolium subterraneum</name>
    <name type="common">Subterranean clover</name>
    <dbReference type="NCBI Taxonomy" id="3900"/>
    <lineage>
        <taxon>Eukaryota</taxon>
        <taxon>Viridiplantae</taxon>
        <taxon>Streptophyta</taxon>
        <taxon>Embryophyta</taxon>
        <taxon>Tracheophyta</taxon>
        <taxon>Spermatophyta</taxon>
        <taxon>Magnoliopsida</taxon>
        <taxon>eudicotyledons</taxon>
        <taxon>Gunneridae</taxon>
        <taxon>Pentapetalae</taxon>
        <taxon>rosids</taxon>
        <taxon>fabids</taxon>
        <taxon>Fabales</taxon>
        <taxon>Fabaceae</taxon>
        <taxon>Papilionoideae</taxon>
        <taxon>50 kb inversion clade</taxon>
        <taxon>NPAAA clade</taxon>
        <taxon>Hologalegina</taxon>
        <taxon>IRL clade</taxon>
        <taxon>Trifolieae</taxon>
        <taxon>Trifolium</taxon>
    </lineage>
</organism>
<reference evidence="3" key="1">
    <citation type="journal article" date="2017" name="Front. Plant Sci.">
        <title>Climate Clever Clovers: New Paradigm to Reduce the Environmental Footprint of Ruminants by Breeding Low Methanogenic Forages Utilizing Haplotype Variation.</title>
        <authorList>
            <person name="Kaur P."/>
            <person name="Appels R."/>
            <person name="Bayer P.E."/>
            <person name="Keeble-Gagnere G."/>
            <person name="Wang J."/>
            <person name="Hirakawa H."/>
            <person name="Shirasawa K."/>
            <person name="Vercoe P."/>
            <person name="Stefanova K."/>
            <person name="Durmic Z."/>
            <person name="Nichols P."/>
            <person name="Revell C."/>
            <person name="Isobe S.N."/>
            <person name="Edwards D."/>
            <person name="Erskine W."/>
        </authorList>
    </citation>
    <scope>NUCLEOTIDE SEQUENCE [LARGE SCALE GENOMIC DNA]</scope>
    <source>
        <strain evidence="3">cv. Daliak</strain>
    </source>
</reference>
<proteinExistence type="predicted"/>
<evidence type="ECO:0000256" key="1">
    <source>
        <dbReference type="SAM" id="MobiDB-lite"/>
    </source>
</evidence>
<accession>A0A2Z6NHT1</accession>
<evidence type="ECO:0000313" key="2">
    <source>
        <dbReference type="EMBL" id="GAU31259.1"/>
    </source>
</evidence>
<protein>
    <submittedName>
        <fullName evidence="2">Uncharacterized protein</fullName>
    </submittedName>
</protein>
<evidence type="ECO:0000313" key="3">
    <source>
        <dbReference type="Proteomes" id="UP000242715"/>
    </source>
</evidence>
<sequence>MSYPVITCSRCGLEGHNINGCVSQGVPPKRSGWVPPPPPPPLLAIAQPMGFGQATFDPIPTGIRPPPVRGPNPIARNATIYEEQMLTSFMPSPRFNPRGPRP</sequence>
<dbReference type="AlphaFoldDB" id="A0A2Z6NHT1"/>
<name>A0A2Z6NHT1_TRISU</name>
<dbReference type="Proteomes" id="UP000242715">
    <property type="component" value="Unassembled WGS sequence"/>
</dbReference>
<dbReference type="EMBL" id="DF973450">
    <property type="protein sequence ID" value="GAU31259.1"/>
    <property type="molecule type" value="Genomic_DNA"/>
</dbReference>